<dbReference type="Proteomes" id="UP000198282">
    <property type="component" value="Unassembled WGS sequence"/>
</dbReference>
<dbReference type="EMBL" id="FZOD01000105">
    <property type="protein sequence ID" value="SNT63840.1"/>
    <property type="molecule type" value="Genomic_DNA"/>
</dbReference>
<protein>
    <submittedName>
        <fullName evidence="1">Iron-containing redox enzyme</fullName>
    </submittedName>
</protein>
<keyword evidence="2" id="KW-1185">Reference proteome</keyword>
<reference evidence="1 2" key="1">
    <citation type="submission" date="2017-06" db="EMBL/GenBank/DDBJ databases">
        <authorList>
            <person name="Kim H.J."/>
            <person name="Triplett B.A."/>
        </authorList>
    </citation>
    <scope>NUCLEOTIDE SEQUENCE [LARGE SCALE GENOMIC DNA]</scope>
    <source>
        <strain evidence="1 2">CGMCC 4.2132</strain>
    </source>
</reference>
<name>A0A239P9V8_9ACTN</name>
<dbReference type="InterPro" id="IPR016084">
    <property type="entry name" value="Haem_Oase-like_multi-hlx"/>
</dbReference>
<dbReference type="AlphaFoldDB" id="A0A239P9V8"/>
<sequence>MAQVFDASAYGRAIADIYDDLYEATTIDTFTTEWAHWHGTPFTDAGGPRLSTFLERKAVLDQFREFATHRSIYHLKEADPHTWAIPRLRGRTKAALVEIQIDEYGGGRLERMHSELFENLELIRTVRAHGGREYRPLDLYVRRLPPDWEVSVPARTTGLRRPGAACPDGAVDIGQG</sequence>
<evidence type="ECO:0000313" key="1">
    <source>
        <dbReference type="EMBL" id="SNT63840.1"/>
    </source>
</evidence>
<dbReference type="Pfam" id="PF14518">
    <property type="entry name" value="Haem_oxygenas_2"/>
    <property type="match status" value="1"/>
</dbReference>
<organism evidence="1 2">
    <name type="scientific">Streptosporangium subroseum</name>
    <dbReference type="NCBI Taxonomy" id="106412"/>
    <lineage>
        <taxon>Bacteria</taxon>
        <taxon>Bacillati</taxon>
        <taxon>Actinomycetota</taxon>
        <taxon>Actinomycetes</taxon>
        <taxon>Streptosporangiales</taxon>
        <taxon>Streptosporangiaceae</taxon>
        <taxon>Streptosporangium</taxon>
    </lineage>
</organism>
<dbReference type="Gene3D" id="1.20.910.10">
    <property type="entry name" value="Heme oxygenase-like"/>
    <property type="match status" value="1"/>
</dbReference>
<accession>A0A239P9V8</accession>
<gene>
    <name evidence="1" type="ORF">SAMN05216276_110524</name>
</gene>
<proteinExistence type="predicted"/>
<evidence type="ECO:0000313" key="2">
    <source>
        <dbReference type="Proteomes" id="UP000198282"/>
    </source>
</evidence>